<dbReference type="EMBL" id="MCGE01000009">
    <property type="protein sequence ID" value="ORZ17878.1"/>
    <property type="molecule type" value="Genomic_DNA"/>
</dbReference>
<dbReference type="AlphaFoldDB" id="A0A1X2IJZ8"/>
<keyword evidence="1" id="KW-0812">Transmembrane</keyword>
<keyword evidence="1" id="KW-1133">Transmembrane helix</keyword>
<reference evidence="2 3" key="1">
    <citation type="submission" date="2016-07" db="EMBL/GenBank/DDBJ databases">
        <title>Pervasive Adenine N6-methylation of Active Genes in Fungi.</title>
        <authorList>
            <consortium name="DOE Joint Genome Institute"/>
            <person name="Mondo S.J."/>
            <person name="Dannebaum R.O."/>
            <person name="Kuo R.C."/>
            <person name="Labutti K."/>
            <person name="Haridas S."/>
            <person name="Kuo A."/>
            <person name="Salamov A."/>
            <person name="Ahrendt S.R."/>
            <person name="Lipzen A."/>
            <person name="Sullivan W."/>
            <person name="Andreopoulos W.B."/>
            <person name="Clum A."/>
            <person name="Lindquist E."/>
            <person name="Daum C."/>
            <person name="Ramamoorthy G.K."/>
            <person name="Gryganskyi A."/>
            <person name="Culley D."/>
            <person name="Magnuson J.K."/>
            <person name="James T.Y."/>
            <person name="O'Malley M.A."/>
            <person name="Stajich J.E."/>
            <person name="Spatafora J.W."/>
            <person name="Visel A."/>
            <person name="Grigoriev I.V."/>
        </authorList>
    </citation>
    <scope>NUCLEOTIDE SEQUENCE [LARGE SCALE GENOMIC DNA]</scope>
    <source>
        <strain evidence="2 3">NRRL 1336</strain>
    </source>
</reference>
<feature type="transmembrane region" description="Helical" evidence="1">
    <location>
        <begin position="20"/>
        <end position="42"/>
    </location>
</feature>
<dbReference type="Proteomes" id="UP000193560">
    <property type="component" value="Unassembled WGS sequence"/>
</dbReference>
<keyword evidence="1" id="KW-0472">Membrane</keyword>
<evidence type="ECO:0000256" key="1">
    <source>
        <dbReference type="SAM" id="Phobius"/>
    </source>
</evidence>
<keyword evidence="3" id="KW-1185">Reference proteome</keyword>
<name>A0A1X2IJZ8_9FUNG</name>
<gene>
    <name evidence="2" type="ORF">BCR42DRAFT_412688</name>
</gene>
<evidence type="ECO:0000313" key="3">
    <source>
        <dbReference type="Proteomes" id="UP000193560"/>
    </source>
</evidence>
<protein>
    <submittedName>
        <fullName evidence="2">Uncharacterized protein</fullName>
    </submittedName>
</protein>
<evidence type="ECO:0000313" key="2">
    <source>
        <dbReference type="EMBL" id="ORZ17878.1"/>
    </source>
</evidence>
<comment type="caution">
    <text evidence="2">The sequence shown here is derived from an EMBL/GenBank/DDBJ whole genome shotgun (WGS) entry which is preliminary data.</text>
</comment>
<accession>A0A1X2IJZ8</accession>
<proteinExistence type="predicted"/>
<sequence>MAKKITIPSRISAYLLAYWRFYYIPHVIFYILKVIFIFISFFRRGSPTRRHIAKSVRQRTSVDS</sequence>
<organism evidence="2 3">
    <name type="scientific">Absidia repens</name>
    <dbReference type="NCBI Taxonomy" id="90262"/>
    <lineage>
        <taxon>Eukaryota</taxon>
        <taxon>Fungi</taxon>
        <taxon>Fungi incertae sedis</taxon>
        <taxon>Mucoromycota</taxon>
        <taxon>Mucoromycotina</taxon>
        <taxon>Mucoromycetes</taxon>
        <taxon>Mucorales</taxon>
        <taxon>Cunninghamellaceae</taxon>
        <taxon>Absidia</taxon>
    </lineage>
</organism>